<evidence type="ECO:0000313" key="2">
    <source>
        <dbReference type="EMBL" id="OJJ70357.1"/>
    </source>
</evidence>
<proteinExistence type="predicted"/>
<reference evidence="3" key="1">
    <citation type="journal article" date="2017" name="Genome Biol.">
        <title>Comparative genomics reveals high biological diversity and specific adaptations in the industrially and medically important fungal genus Aspergillus.</title>
        <authorList>
            <person name="de Vries R.P."/>
            <person name="Riley R."/>
            <person name="Wiebenga A."/>
            <person name="Aguilar-Osorio G."/>
            <person name="Amillis S."/>
            <person name="Uchima C.A."/>
            <person name="Anderluh G."/>
            <person name="Asadollahi M."/>
            <person name="Askin M."/>
            <person name="Barry K."/>
            <person name="Battaglia E."/>
            <person name="Bayram O."/>
            <person name="Benocci T."/>
            <person name="Braus-Stromeyer S.A."/>
            <person name="Caldana C."/>
            <person name="Canovas D."/>
            <person name="Cerqueira G.C."/>
            <person name="Chen F."/>
            <person name="Chen W."/>
            <person name="Choi C."/>
            <person name="Clum A."/>
            <person name="Dos Santos R.A."/>
            <person name="Damasio A.R."/>
            <person name="Diallinas G."/>
            <person name="Emri T."/>
            <person name="Fekete E."/>
            <person name="Flipphi M."/>
            <person name="Freyberg S."/>
            <person name="Gallo A."/>
            <person name="Gournas C."/>
            <person name="Habgood R."/>
            <person name="Hainaut M."/>
            <person name="Harispe M.L."/>
            <person name="Henrissat B."/>
            <person name="Hilden K.S."/>
            <person name="Hope R."/>
            <person name="Hossain A."/>
            <person name="Karabika E."/>
            <person name="Karaffa L."/>
            <person name="Karanyi Z."/>
            <person name="Krasevec N."/>
            <person name="Kuo A."/>
            <person name="Kusch H."/>
            <person name="LaButti K."/>
            <person name="Lagendijk E.L."/>
            <person name="Lapidus A."/>
            <person name="Levasseur A."/>
            <person name="Lindquist E."/>
            <person name="Lipzen A."/>
            <person name="Logrieco A.F."/>
            <person name="MacCabe A."/>
            <person name="Maekelae M.R."/>
            <person name="Malavazi I."/>
            <person name="Melin P."/>
            <person name="Meyer V."/>
            <person name="Mielnichuk N."/>
            <person name="Miskei M."/>
            <person name="Molnar A.P."/>
            <person name="Mule G."/>
            <person name="Ngan C.Y."/>
            <person name="Orejas M."/>
            <person name="Orosz E."/>
            <person name="Ouedraogo J.P."/>
            <person name="Overkamp K.M."/>
            <person name="Park H.-S."/>
            <person name="Perrone G."/>
            <person name="Piumi F."/>
            <person name="Punt P.J."/>
            <person name="Ram A.F."/>
            <person name="Ramon A."/>
            <person name="Rauscher S."/>
            <person name="Record E."/>
            <person name="Riano-Pachon D.M."/>
            <person name="Robert V."/>
            <person name="Roehrig J."/>
            <person name="Ruller R."/>
            <person name="Salamov A."/>
            <person name="Salih N.S."/>
            <person name="Samson R.A."/>
            <person name="Sandor E."/>
            <person name="Sanguinetti M."/>
            <person name="Schuetze T."/>
            <person name="Sepcic K."/>
            <person name="Shelest E."/>
            <person name="Sherlock G."/>
            <person name="Sophianopoulou V."/>
            <person name="Squina F.M."/>
            <person name="Sun H."/>
            <person name="Susca A."/>
            <person name="Todd R.B."/>
            <person name="Tsang A."/>
            <person name="Unkles S.E."/>
            <person name="van de Wiele N."/>
            <person name="van Rossen-Uffink D."/>
            <person name="Oliveira J.V."/>
            <person name="Vesth T.C."/>
            <person name="Visser J."/>
            <person name="Yu J.-H."/>
            <person name="Zhou M."/>
            <person name="Andersen M.R."/>
            <person name="Archer D.B."/>
            <person name="Baker S.E."/>
            <person name="Benoit I."/>
            <person name="Brakhage A.A."/>
            <person name="Braus G.H."/>
            <person name="Fischer R."/>
            <person name="Frisvad J.C."/>
            <person name="Goldman G.H."/>
            <person name="Houbraken J."/>
            <person name="Oakley B."/>
            <person name="Pocsi I."/>
            <person name="Scazzocchio C."/>
            <person name="Seiboth B."/>
            <person name="vanKuyk P.A."/>
            <person name="Wortman J."/>
            <person name="Dyer P.S."/>
            <person name="Grigoriev I.V."/>
        </authorList>
    </citation>
    <scope>NUCLEOTIDE SEQUENCE [LARGE SCALE GENOMIC DNA]</scope>
    <source>
        <strain evidence="3">CBS 101740 / IMI 381727 / IBT 21946</strain>
    </source>
</reference>
<name>A0A1L9UFB7_ASPBC</name>
<dbReference type="EMBL" id="KV878686">
    <property type="protein sequence ID" value="OJJ70357.1"/>
    <property type="molecule type" value="Genomic_DNA"/>
</dbReference>
<dbReference type="OMA" id="DFEMITT"/>
<dbReference type="RefSeq" id="XP_067477605.1">
    <property type="nucleotide sequence ID" value="XM_067622883.1"/>
</dbReference>
<feature type="region of interest" description="Disordered" evidence="1">
    <location>
        <begin position="154"/>
        <end position="185"/>
    </location>
</feature>
<dbReference type="AlphaFoldDB" id="A0A1L9UFB7"/>
<organism evidence="2 3">
    <name type="scientific">Aspergillus brasiliensis (strain CBS 101740 / IMI 381727 / IBT 21946)</name>
    <dbReference type="NCBI Taxonomy" id="767769"/>
    <lineage>
        <taxon>Eukaryota</taxon>
        <taxon>Fungi</taxon>
        <taxon>Dikarya</taxon>
        <taxon>Ascomycota</taxon>
        <taxon>Pezizomycotina</taxon>
        <taxon>Eurotiomycetes</taxon>
        <taxon>Eurotiomycetidae</taxon>
        <taxon>Eurotiales</taxon>
        <taxon>Aspergillaceae</taxon>
        <taxon>Aspergillus</taxon>
        <taxon>Aspergillus subgen. Circumdati</taxon>
    </lineage>
</organism>
<evidence type="ECO:0000313" key="3">
    <source>
        <dbReference type="Proteomes" id="UP000184499"/>
    </source>
</evidence>
<evidence type="ECO:0000256" key="1">
    <source>
        <dbReference type="SAM" id="MobiDB-lite"/>
    </source>
</evidence>
<keyword evidence="3" id="KW-1185">Reference proteome</keyword>
<protein>
    <submittedName>
        <fullName evidence="2">Uncharacterized protein</fullName>
    </submittedName>
</protein>
<dbReference type="VEuPathDB" id="FungiDB:ASPBRDRAFT_31258"/>
<dbReference type="GeneID" id="93575371"/>
<accession>A0A1L9UFB7</accession>
<dbReference type="OrthoDB" id="4475508at2759"/>
<dbReference type="Proteomes" id="UP000184499">
    <property type="component" value="Unassembled WGS sequence"/>
</dbReference>
<sequence length="206" mass="23418">MSSYIRPLLYLSLWERLREWFPTGEGYSITSMSERHTDGMMYYYTTVTRDGSDLTFTIVSGEHSPLGENPHMDLLLDTVRRPSNTAIMGRENGLIHPWGATVIEDALTIYRIILNNLHDPHFPFEEEPDADPPLAIQYIKRDFDDTMPTRVWSLSNSEDETLPGPQVNGFRDSDDDSSDSAATVATIPLAEYNNRREAPRTNGTFV</sequence>
<gene>
    <name evidence="2" type="ORF">ASPBRDRAFT_31258</name>
</gene>